<dbReference type="Proteomes" id="UP000323717">
    <property type="component" value="Unassembled WGS sequence"/>
</dbReference>
<dbReference type="Gene3D" id="2.170.130.10">
    <property type="entry name" value="TonB-dependent receptor, plug domain"/>
    <property type="match status" value="1"/>
</dbReference>
<organism evidence="4 5">
    <name type="scientific">Bacteroides ovatus</name>
    <dbReference type="NCBI Taxonomy" id="28116"/>
    <lineage>
        <taxon>Bacteria</taxon>
        <taxon>Pseudomonadati</taxon>
        <taxon>Bacteroidota</taxon>
        <taxon>Bacteroidia</taxon>
        <taxon>Bacteroidales</taxon>
        <taxon>Bacteroidaceae</taxon>
        <taxon>Bacteroides</taxon>
    </lineage>
</organism>
<proteinExistence type="predicted"/>
<sequence>MKRHLILLFVGVSLPFLLAAQQKNSVSITKRVLRIPEVTVVGKRPMKDIGVQRTRFDSIAMKENIALSMADVLTFNSSVFVKNYGRATLSTVAFRGTSPSHTQVTWNGMRINNPMLGMTDFSTIPSYFIDDASLLHGTSSVNETGGGLGGLVRLSTSPANHEGFGLQYVQGVGSFSTFDEFLRLTYGDKHWQSSTRVVYSSSPNDYKYRNRDKKENIYDEDKNIIGSYYPTERNRSGAYKDLHVLQEIYYNTGEGDKFGLNAWYINSNRELAMLSTDYGNDMDFENRQREQTFRGVLSWDRVREKWKVGVKGGYIHTWMAYDYKRDKGNGEMASMTRSRSKINTFYGSADGDYEPSEKWLFTAGVSVHQHLVESADKNIISQEGNKAVVGYDKGRVEFSGSVSAKWRPVDRFAASLVLREDMFGTEWAPVIPAFFIDGV</sequence>
<accession>A0A5M5BXN4</accession>
<feature type="chain" id="PRO_5024340467" evidence="2">
    <location>
        <begin position="20"/>
        <end position="439"/>
    </location>
</feature>
<dbReference type="PANTHER" id="PTHR30069">
    <property type="entry name" value="TONB-DEPENDENT OUTER MEMBRANE RECEPTOR"/>
    <property type="match status" value="1"/>
</dbReference>
<keyword evidence="4" id="KW-0675">Receptor</keyword>
<dbReference type="InterPro" id="IPR039426">
    <property type="entry name" value="TonB-dep_rcpt-like"/>
</dbReference>
<gene>
    <name evidence="4" type="ORF">F3D71_20795</name>
</gene>
<evidence type="ECO:0000256" key="1">
    <source>
        <dbReference type="ARBA" id="ARBA00022729"/>
    </source>
</evidence>
<dbReference type="GO" id="GO:0044718">
    <property type="term" value="P:siderophore transmembrane transport"/>
    <property type="evidence" value="ECO:0007669"/>
    <property type="project" value="TreeGrafter"/>
</dbReference>
<name>A0A5M5BXN4_BACOV</name>
<dbReference type="GO" id="GO:0015344">
    <property type="term" value="F:siderophore uptake transmembrane transporter activity"/>
    <property type="evidence" value="ECO:0007669"/>
    <property type="project" value="TreeGrafter"/>
</dbReference>
<dbReference type="Pfam" id="PF07715">
    <property type="entry name" value="Plug"/>
    <property type="match status" value="1"/>
</dbReference>
<feature type="domain" description="TonB-dependent receptor plug" evidence="3">
    <location>
        <begin position="51"/>
        <end position="150"/>
    </location>
</feature>
<evidence type="ECO:0000259" key="3">
    <source>
        <dbReference type="Pfam" id="PF07715"/>
    </source>
</evidence>
<feature type="signal peptide" evidence="2">
    <location>
        <begin position="1"/>
        <end position="19"/>
    </location>
</feature>
<dbReference type="EMBL" id="VWLE01000382">
    <property type="protein sequence ID" value="KAA3944074.1"/>
    <property type="molecule type" value="Genomic_DNA"/>
</dbReference>
<dbReference type="InterPro" id="IPR012910">
    <property type="entry name" value="Plug_dom"/>
</dbReference>
<dbReference type="SUPFAM" id="SSF56935">
    <property type="entry name" value="Porins"/>
    <property type="match status" value="1"/>
</dbReference>
<dbReference type="InterPro" id="IPR037066">
    <property type="entry name" value="Plug_dom_sf"/>
</dbReference>
<evidence type="ECO:0000256" key="2">
    <source>
        <dbReference type="SAM" id="SignalP"/>
    </source>
</evidence>
<protein>
    <submittedName>
        <fullName evidence="4">TonB-dependent receptor plug domain-containing protein</fullName>
    </submittedName>
</protein>
<keyword evidence="1 2" id="KW-0732">Signal</keyword>
<evidence type="ECO:0000313" key="4">
    <source>
        <dbReference type="EMBL" id="KAA3944074.1"/>
    </source>
</evidence>
<feature type="non-terminal residue" evidence="4">
    <location>
        <position position="439"/>
    </location>
</feature>
<dbReference type="AlphaFoldDB" id="A0A5M5BXN4"/>
<dbReference type="PANTHER" id="PTHR30069:SF29">
    <property type="entry name" value="HEMOGLOBIN AND HEMOGLOBIN-HAPTOGLOBIN-BINDING PROTEIN 1-RELATED"/>
    <property type="match status" value="1"/>
</dbReference>
<dbReference type="GO" id="GO:0009279">
    <property type="term" value="C:cell outer membrane"/>
    <property type="evidence" value="ECO:0007669"/>
    <property type="project" value="TreeGrafter"/>
</dbReference>
<evidence type="ECO:0000313" key="5">
    <source>
        <dbReference type="Proteomes" id="UP000323717"/>
    </source>
</evidence>
<comment type="caution">
    <text evidence="4">The sequence shown here is derived from an EMBL/GenBank/DDBJ whole genome shotgun (WGS) entry which is preliminary data.</text>
</comment>
<reference evidence="4 5" key="1">
    <citation type="journal article" date="2019" name="Nat. Med.">
        <title>A library of human gut bacterial isolates paired with longitudinal multiomics data enables mechanistic microbiome research.</title>
        <authorList>
            <person name="Poyet M."/>
            <person name="Groussin M."/>
            <person name="Gibbons S.M."/>
            <person name="Avila-Pacheco J."/>
            <person name="Jiang X."/>
            <person name="Kearney S.M."/>
            <person name="Perrotta A.R."/>
            <person name="Berdy B."/>
            <person name="Zhao S."/>
            <person name="Lieberman T.D."/>
            <person name="Swanson P.K."/>
            <person name="Smith M."/>
            <person name="Roesemann S."/>
            <person name="Alexander J.E."/>
            <person name="Rich S.A."/>
            <person name="Livny J."/>
            <person name="Vlamakis H."/>
            <person name="Clish C."/>
            <person name="Bullock K."/>
            <person name="Deik A."/>
            <person name="Scott J."/>
            <person name="Pierce K.A."/>
            <person name="Xavier R.J."/>
            <person name="Alm E.J."/>
        </authorList>
    </citation>
    <scope>NUCLEOTIDE SEQUENCE [LARGE SCALE GENOMIC DNA]</scope>
    <source>
        <strain evidence="4 5">BIOML-A163</strain>
    </source>
</reference>